<gene>
    <name evidence="3" type="ORF">UU57_C0018G0007</name>
</gene>
<accession>A0A0G0VV18</accession>
<dbReference type="CDD" id="cd01399">
    <property type="entry name" value="GlcN6P_deaminase"/>
    <property type="match status" value="1"/>
</dbReference>
<sequence>MTLELTSSWSENLQASSPDVVVLPSAAEVDKYAFDKVFRVITQKPDAVLTLATGSSPLGLYELMIDAYRQNRLDMSGLTTRNLDEYWPLPKDHPQSYSRFMRDNLFNHVNIPEDHRFIPDSTADDPEKEMQRYRSILGKTGPADLAILGIGPELTCHIAFNERGSTPNSRARLVQIDPITIKANARFFDGDETRVPCLAMTQGIADILESKEIILIAKGIGKAQGIARALEGQIGPDAPASYLRLHPKVTFIIDREAGSILENGFYHQSRKTLALASG</sequence>
<dbReference type="Pfam" id="PF01182">
    <property type="entry name" value="Glucosamine_iso"/>
    <property type="match status" value="1"/>
</dbReference>
<comment type="caution">
    <text evidence="3">The sequence shown here is derived from an EMBL/GenBank/DDBJ whole genome shotgun (WGS) entry which is preliminary data.</text>
</comment>
<dbReference type="AlphaFoldDB" id="A0A0G0VV18"/>
<dbReference type="GO" id="GO:0019262">
    <property type="term" value="P:N-acetylneuraminate catabolic process"/>
    <property type="evidence" value="ECO:0007669"/>
    <property type="project" value="TreeGrafter"/>
</dbReference>
<dbReference type="EMBL" id="LCBD01000018">
    <property type="protein sequence ID" value="KKS04675.1"/>
    <property type="molecule type" value="Genomic_DNA"/>
</dbReference>
<organism evidence="3 4">
    <name type="scientific">Candidatus Woesebacteria bacterium GW2011_GWE1_41_24</name>
    <dbReference type="NCBI Taxonomy" id="1618597"/>
    <lineage>
        <taxon>Bacteria</taxon>
        <taxon>Candidatus Woeseibacteriota</taxon>
    </lineage>
</organism>
<dbReference type="InterPro" id="IPR004547">
    <property type="entry name" value="Glucosamine6P_isomerase"/>
</dbReference>
<dbReference type="InterPro" id="IPR037171">
    <property type="entry name" value="NagB/RpiA_transferase-like"/>
</dbReference>
<feature type="domain" description="Glucosamine/galactosamine-6-phosphate isomerase" evidence="2">
    <location>
        <begin position="27"/>
        <end position="244"/>
    </location>
</feature>
<protein>
    <submittedName>
        <fullName evidence="3">Glucosamine-6-phosphate deaminase</fullName>
    </submittedName>
</protein>
<dbReference type="PANTHER" id="PTHR11280">
    <property type="entry name" value="GLUCOSAMINE-6-PHOSPHATE ISOMERASE"/>
    <property type="match status" value="1"/>
</dbReference>
<evidence type="ECO:0000259" key="2">
    <source>
        <dbReference type="Pfam" id="PF01182"/>
    </source>
</evidence>
<dbReference type="GO" id="GO:0005737">
    <property type="term" value="C:cytoplasm"/>
    <property type="evidence" value="ECO:0007669"/>
    <property type="project" value="TreeGrafter"/>
</dbReference>
<name>A0A0G0VV18_9BACT</name>
<keyword evidence="1" id="KW-0378">Hydrolase</keyword>
<proteinExistence type="predicted"/>
<evidence type="ECO:0000256" key="1">
    <source>
        <dbReference type="ARBA" id="ARBA00022801"/>
    </source>
</evidence>
<dbReference type="GO" id="GO:0006046">
    <property type="term" value="P:N-acetylglucosamine catabolic process"/>
    <property type="evidence" value="ECO:0007669"/>
    <property type="project" value="TreeGrafter"/>
</dbReference>
<dbReference type="SUPFAM" id="SSF100950">
    <property type="entry name" value="NagB/RpiA/CoA transferase-like"/>
    <property type="match status" value="1"/>
</dbReference>
<dbReference type="Gene3D" id="3.40.50.1360">
    <property type="match status" value="1"/>
</dbReference>
<evidence type="ECO:0000313" key="3">
    <source>
        <dbReference type="EMBL" id="KKS04675.1"/>
    </source>
</evidence>
<dbReference type="GO" id="GO:0042802">
    <property type="term" value="F:identical protein binding"/>
    <property type="evidence" value="ECO:0007669"/>
    <property type="project" value="TreeGrafter"/>
</dbReference>
<dbReference type="GO" id="GO:0004342">
    <property type="term" value="F:glucosamine-6-phosphate deaminase activity"/>
    <property type="evidence" value="ECO:0007669"/>
    <property type="project" value="InterPro"/>
</dbReference>
<dbReference type="InterPro" id="IPR006148">
    <property type="entry name" value="Glc/Gal-6P_isomerase"/>
</dbReference>
<dbReference type="PANTHER" id="PTHR11280:SF5">
    <property type="entry name" value="GLUCOSAMINE-6-PHOSPHATE ISOMERASE"/>
    <property type="match status" value="1"/>
</dbReference>
<dbReference type="GO" id="GO:0005975">
    <property type="term" value="P:carbohydrate metabolic process"/>
    <property type="evidence" value="ECO:0007669"/>
    <property type="project" value="InterPro"/>
</dbReference>
<dbReference type="GO" id="GO:0006043">
    <property type="term" value="P:glucosamine catabolic process"/>
    <property type="evidence" value="ECO:0007669"/>
    <property type="project" value="TreeGrafter"/>
</dbReference>
<dbReference type="PATRIC" id="fig|1618597.3.peg.371"/>
<dbReference type="Proteomes" id="UP000034286">
    <property type="component" value="Unassembled WGS sequence"/>
</dbReference>
<evidence type="ECO:0000313" key="4">
    <source>
        <dbReference type="Proteomes" id="UP000034286"/>
    </source>
</evidence>
<reference evidence="3 4" key="1">
    <citation type="journal article" date="2015" name="Nature">
        <title>rRNA introns, odd ribosomes, and small enigmatic genomes across a large radiation of phyla.</title>
        <authorList>
            <person name="Brown C.T."/>
            <person name="Hug L.A."/>
            <person name="Thomas B.C."/>
            <person name="Sharon I."/>
            <person name="Castelle C.J."/>
            <person name="Singh A."/>
            <person name="Wilkins M.J."/>
            <person name="Williams K.H."/>
            <person name="Banfield J.F."/>
        </authorList>
    </citation>
    <scope>NUCLEOTIDE SEQUENCE [LARGE SCALE GENOMIC DNA]</scope>
</reference>